<feature type="transmembrane region" description="Helical" evidence="2">
    <location>
        <begin position="432"/>
        <end position="454"/>
    </location>
</feature>
<dbReference type="EMBL" id="JAVRRG010000030">
    <property type="protein sequence ID" value="KAK5095035.1"/>
    <property type="molecule type" value="Genomic_DNA"/>
</dbReference>
<comment type="caution">
    <text evidence="4">The sequence shown here is derived from an EMBL/GenBank/DDBJ whole genome shotgun (WGS) entry which is preliminary data.</text>
</comment>
<feature type="region of interest" description="Disordered" evidence="1">
    <location>
        <begin position="100"/>
        <end position="157"/>
    </location>
</feature>
<name>A0ABR0KFD4_9EURO</name>
<sequence>MVKAIDTAYSYEQLRTTIAGQSLRPLVLKLNEDCHYPAIVAALLATRYIFHTSSSEDPRLTASRALACELVAFQFLTFLSEKELIDHLLFELPVFQNNERESESDGAEAVRGPGSNRNRTDEASPLLNAPGHEPNPLRPPYSNRRGTNLSSSDLFRAGTDTDHGELAESMAGMNALEIAAVANAKKFLSQRPVQAVVENIWNGEIIFWPTLSTEAKKHPKIYNKRTADPFSRLRVPKYQKAFQVAFFIAFLALYYAVLLQRSPGSVTATEVLLYVWIAAFAYDEFGEFRDAGMLFYGADFWSVWDLAIILVGVAFFVTRIVGLLKSSGEITDVAFDILSMLALFLVPRICSVASLNPYFGSLLPVLKEMTTAFCKFLPVICILYLGFLTTFTMLARDRLSVNEVSWLLIKVFFGSSYLGFDFAYQISPIFGYTLMVIFVALTNILLITALVSLVSNSLTEVMAHAREEYLFQYSIYVLESCTSRRLTYFIPPTNLLPLLFIRPLRLVLPSDTVRRMRVMLLRAVSTPFVALIWCYERSPRLVGRDARPSLARTPSRPLSAKMPFYRLSHSRELGLAPAAKSTSLSANGSSSASILSASSVEDNPDLIALVQKLSAQVDVLTAMVAAQRSD</sequence>
<dbReference type="PANTHER" id="PTHR35859">
    <property type="entry name" value="NONSELECTIVE CATION CHANNEL PROTEIN"/>
    <property type="match status" value="1"/>
</dbReference>
<proteinExistence type="predicted"/>
<feature type="transmembrane region" description="Helical" evidence="2">
    <location>
        <begin position="407"/>
        <end position="426"/>
    </location>
</feature>
<evidence type="ECO:0000256" key="1">
    <source>
        <dbReference type="SAM" id="MobiDB-lite"/>
    </source>
</evidence>
<feature type="transmembrane region" description="Helical" evidence="2">
    <location>
        <begin position="265"/>
        <end position="282"/>
    </location>
</feature>
<dbReference type="InterPro" id="IPR056336">
    <property type="entry name" value="YVC1_C"/>
</dbReference>
<protein>
    <recommendedName>
        <fullName evidence="3">Calcium channel YVC1-like C-terminal transmembrane domain-containing protein</fullName>
    </recommendedName>
</protein>
<dbReference type="InterPro" id="IPR052971">
    <property type="entry name" value="TRP_calcium_channel"/>
</dbReference>
<reference evidence="4 5" key="1">
    <citation type="submission" date="2023-08" db="EMBL/GenBank/DDBJ databases">
        <title>Black Yeasts Isolated from many extreme environments.</title>
        <authorList>
            <person name="Coleine C."/>
            <person name="Stajich J.E."/>
            <person name="Selbmann L."/>
        </authorList>
    </citation>
    <scope>NUCLEOTIDE SEQUENCE [LARGE SCALE GENOMIC DNA]</scope>
    <source>
        <strain evidence="4 5">CCFEE 5885</strain>
    </source>
</reference>
<evidence type="ECO:0000313" key="5">
    <source>
        <dbReference type="Proteomes" id="UP001345013"/>
    </source>
</evidence>
<dbReference type="PANTHER" id="PTHR35859:SF5">
    <property type="entry name" value="ION TRANSPORT DOMAIN-CONTAINING PROTEIN"/>
    <property type="match status" value="1"/>
</dbReference>
<keyword evidence="2" id="KW-1133">Transmembrane helix</keyword>
<feature type="transmembrane region" description="Helical" evidence="2">
    <location>
        <begin position="376"/>
        <end position="395"/>
    </location>
</feature>
<accession>A0ABR0KFD4</accession>
<keyword evidence="2" id="KW-0812">Transmembrane</keyword>
<feature type="transmembrane region" description="Helical" evidence="2">
    <location>
        <begin position="333"/>
        <end position="356"/>
    </location>
</feature>
<evidence type="ECO:0000313" key="4">
    <source>
        <dbReference type="EMBL" id="KAK5095035.1"/>
    </source>
</evidence>
<dbReference type="Proteomes" id="UP001345013">
    <property type="component" value="Unassembled WGS sequence"/>
</dbReference>
<feature type="compositionally biased region" description="Polar residues" evidence="1">
    <location>
        <begin position="144"/>
        <end position="153"/>
    </location>
</feature>
<feature type="transmembrane region" description="Helical" evidence="2">
    <location>
        <begin position="302"/>
        <end position="321"/>
    </location>
</feature>
<dbReference type="Pfam" id="PF23317">
    <property type="entry name" value="YVC1_C"/>
    <property type="match status" value="1"/>
</dbReference>
<evidence type="ECO:0000259" key="3">
    <source>
        <dbReference type="Pfam" id="PF23317"/>
    </source>
</evidence>
<feature type="domain" description="Calcium channel YVC1-like C-terminal transmembrane" evidence="3">
    <location>
        <begin position="247"/>
        <end position="537"/>
    </location>
</feature>
<keyword evidence="2" id="KW-0472">Membrane</keyword>
<keyword evidence="5" id="KW-1185">Reference proteome</keyword>
<organism evidence="4 5">
    <name type="scientific">Lithohypha guttulata</name>
    <dbReference type="NCBI Taxonomy" id="1690604"/>
    <lineage>
        <taxon>Eukaryota</taxon>
        <taxon>Fungi</taxon>
        <taxon>Dikarya</taxon>
        <taxon>Ascomycota</taxon>
        <taxon>Pezizomycotina</taxon>
        <taxon>Eurotiomycetes</taxon>
        <taxon>Chaetothyriomycetidae</taxon>
        <taxon>Chaetothyriales</taxon>
        <taxon>Trichomeriaceae</taxon>
        <taxon>Lithohypha</taxon>
    </lineage>
</organism>
<gene>
    <name evidence="4" type="ORF">LTR24_003252</name>
</gene>
<evidence type="ECO:0000256" key="2">
    <source>
        <dbReference type="SAM" id="Phobius"/>
    </source>
</evidence>
<feature type="transmembrane region" description="Helical" evidence="2">
    <location>
        <begin position="241"/>
        <end position="258"/>
    </location>
</feature>